<organism evidence="7 8">
    <name type="scientific">Candidatus Similichlamydia laticola</name>
    <dbReference type="NCBI Taxonomy" id="2170265"/>
    <lineage>
        <taxon>Bacteria</taxon>
        <taxon>Pseudomonadati</taxon>
        <taxon>Chlamydiota</taxon>
        <taxon>Chlamydiia</taxon>
        <taxon>Parachlamydiales</taxon>
        <taxon>Candidatus Parilichlamydiaceae</taxon>
        <taxon>Candidatus Similichlamydia</taxon>
    </lineage>
</organism>
<dbReference type="PANTHER" id="PTHR42734:SF5">
    <property type="entry name" value="IRON TRANSPORT SYSTEM ATP-BINDING PROTEIN HI_0361-RELATED"/>
    <property type="match status" value="1"/>
</dbReference>
<dbReference type="SUPFAM" id="SSF52540">
    <property type="entry name" value="P-loop containing nucleoside triphosphate hydrolases"/>
    <property type="match status" value="1"/>
</dbReference>
<dbReference type="EMBL" id="QQBG01000004">
    <property type="protein sequence ID" value="RDB31854.1"/>
    <property type="molecule type" value="Genomic_DNA"/>
</dbReference>
<evidence type="ECO:0000256" key="5">
    <source>
        <dbReference type="ARBA" id="ARBA00022840"/>
    </source>
</evidence>
<evidence type="ECO:0000256" key="3">
    <source>
        <dbReference type="ARBA" id="ARBA00022448"/>
    </source>
</evidence>
<dbReference type="PROSITE" id="PS50893">
    <property type="entry name" value="ABC_TRANSPORTER_2"/>
    <property type="match status" value="1"/>
</dbReference>
<dbReference type="AlphaFoldDB" id="A0A369KJC5"/>
<dbReference type="Gene3D" id="3.40.50.300">
    <property type="entry name" value="P-loop containing nucleotide triphosphate hydrolases"/>
    <property type="match status" value="1"/>
</dbReference>
<feature type="domain" description="ABC transporter" evidence="6">
    <location>
        <begin position="8"/>
        <end position="240"/>
    </location>
</feature>
<evidence type="ECO:0000256" key="4">
    <source>
        <dbReference type="ARBA" id="ARBA00022741"/>
    </source>
</evidence>
<protein>
    <submittedName>
        <fullName evidence="7">Manganese ABC transporter, ATP-binding protein SitB</fullName>
    </submittedName>
</protein>
<dbReference type="Proteomes" id="UP000253816">
    <property type="component" value="Unassembled WGS sequence"/>
</dbReference>
<dbReference type="InterPro" id="IPR050153">
    <property type="entry name" value="Metal_Ion_Import_ABC"/>
</dbReference>
<dbReference type="GO" id="GO:0005886">
    <property type="term" value="C:plasma membrane"/>
    <property type="evidence" value="ECO:0007669"/>
    <property type="project" value="UniProtKB-SubCell"/>
</dbReference>
<dbReference type="FunFam" id="3.40.50.300:FF:000134">
    <property type="entry name" value="Iron-enterobactin ABC transporter ATP-binding protein"/>
    <property type="match status" value="1"/>
</dbReference>
<dbReference type="OrthoDB" id="9806726at2"/>
<dbReference type="SMART" id="SM00382">
    <property type="entry name" value="AAA"/>
    <property type="match status" value="1"/>
</dbReference>
<keyword evidence="5 7" id="KW-0067">ATP-binding</keyword>
<reference evidence="7 8" key="1">
    <citation type="submission" date="2018-07" db="EMBL/GenBank/DDBJ databases">
        <title>Comparative genomics of the Candidatus Parilichlamydiaceae reveals evidence of convergent evolution and genome reduction in the phylum Chlamydiae.</title>
        <authorList>
            <person name="Taylor-Brown A."/>
            <person name="Polkinghorne A."/>
        </authorList>
    </citation>
    <scope>NUCLEOTIDE SEQUENCE [LARGE SCALE GENOMIC DNA]</scope>
    <source>
        <strain evidence="7 8">Hat2</strain>
    </source>
</reference>
<dbReference type="PANTHER" id="PTHR42734">
    <property type="entry name" value="METAL TRANSPORT SYSTEM ATP-BINDING PROTEIN TM_0124-RELATED"/>
    <property type="match status" value="1"/>
</dbReference>
<accession>A0A369KJC5</accession>
<sequence length="258" mass="28272">MSEEASPFAVSHVSYTYEEVPVLRDISLSVEGGSLVGILGPNGAGKSSFLKCAVDILRPQVGSFSFWGKSFREQSNRIAYIPQRASVDWTFPITVSEVVQMGALPRLGLWGSFQEKDQRDLEQCLKAVGLLDLAHRQIGCLSGGQQQKTFLARALMQQPDLLLLDEPFAGIDAAAAADIMAILRGLVASGKTILLVHHDLMVVSKFFDSLLLLNRHLIAYGKVEDVFTTEKLSQAYGQSSYLFSEVFQRSADSDILSL</sequence>
<proteinExistence type="inferred from homology"/>
<dbReference type="RefSeq" id="WP_114544031.1">
    <property type="nucleotide sequence ID" value="NZ_QQBG01000004.1"/>
</dbReference>
<dbReference type="GO" id="GO:0005524">
    <property type="term" value="F:ATP binding"/>
    <property type="evidence" value="ECO:0007669"/>
    <property type="project" value="UniProtKB-KW"/>
</dbReference>
<evidence type="ECO:0000256" key="1">
    <source>
        <dbReference type="ARBA" id="ARBA00004417"/>
    </source>
</evidence>
<keyword evidence="4" id="KW-0547">Nucleotide-binding</keyword>
<gene>
    <name evidence="7" type="ORF">HAT2_00034</name>
</gene>
<keyword evidence="8" id="KW-1185">Reference proteome</keyword>
<dbReference type="InterPro" id="IPR003439">
    <property type="entry name" value="ABC_transporter-like_ATP-bd"/>
</dbReference>
<dbReference type="InterPro" id="IPR003593">
    <property type="entry name" value="AAA+_ATPase"/>
</dbReference>
<dbReference type="InterPro" id="IPR027417">
    <property type="entry name" value="P-loop_NTPase"/>
</dbReference>
<evidence type="ECO:0000313" key="7">
    <source>
        <dbReference type="EMBL" id="RDB31854.1"/>
    </source>
</evidence>
<keyword evidence="3" id="KW-0813">Transport</keyword>
<comment type="subcellular location">
    <subcellularLocation>
        <location evidence="1">Cell inner membrane</location>
        <topology evidence="1">Peripheral membrane protein</topology>
    </subcellularLocation>
</comment>
<comment type="caution">
    <text evidence="7">The sequence shown here is derived from an EMBL/GenBank/DDBJ whole genome shotgun (WGS) entry which is preliminary data.</text>
</comment>
<evidence type="ECO:0000259" key="6">
    <source>
        <dbReference type="PROSITE" id="PS50893"/>
    </source>
</evidence>
<dbReference type="CDD" id="cd03235">
    <property type="entry name" value="ABC_Metallic_Cations"/>
    <property type="match status" value="1"/>
</dbReference>
<dbReference type="GO" id="GO:0016887">
    <property type="term" value="F:ATP hydrolysis activity"/>
    <property type="evidence" value="ECO:0007669"/>
    <property type="project" value="InterPro"/>
</dbReference>
<evidence type="ECO:0000313" key="8">
    <source>
        <dbReference type="Proteomes" id="UP000253816"/>
    </source>
</evidence>
<comment type="similarity">
    <text evidence="2">Belongs to the ABC transporter superfamily.</text>
</comment>
<name>A0A369KJC5_9BACT</name>
<evidence type="ECO:0000256" key="2">
    <source>
        <dbReference type="ARBA" id="ARBA00005417"/>
    </source>
</evidence>
<dbReference type="Pfam" id="PF00005">
    <property type="entry name" value="ABC_tran"/>
    <property type="match status" value="1"/>
</dbReference>